<feature type="compositionally biased region" description="Low complexity" evidence="7">
    <location>
        <begin position="11"/>
        <end position="31"/>
    </location>
</feature>
<keyword evidence="3" id="KW-1003">Cell membrane</keyword>
<evidence type="ECO:0000256" key="3">
    <source>
        <dbReference type="ARBA" id="ARBA00022475"/>
    </source>
</evidence>
<protein>
    <submittedName>
        <fullName evidence="10">RND superfamily putative drug exporter</fullName>
    </submittedName>
</protein>
<feature type="transmembrane region" description="Helical" evidence="8">
    <location>
        <begin position="47"/>
        <end position="66"/>
    </location>
</feature>
<dbReference type="SUPFAM" id="SSF82866">
    <property type="entry name" value="Multidrug efflux transporter AcrB transmembrane domain"/>
    <property type="match status" value="2"/>
</dbReference>
<dbReference type="AlphaFoldDB" id="A0A495XZU1"/>
<dbReference type="PANTHER" id="PTHR33406:SF11">
    <property type="entry name" value="MEMBRANE PROTEIN SCO6666-RELATED"/>
    <property type="match status" value="1"/>
</dbReference>
<evidence type="ECO:0000256" key="1">
    <source>
        <dbReference type="ARBA" id="ARBA00004651"/>
    </source>
</evidence>
<proteinExistence type="inferred from homology"/>
<dbReference type="Proteomes" id="UP000278440">
    <property type="component" value="Unassembled WGS sequence"/>
</dbReference>
<feature type="domain" description="Membrane transport protein MMPL" evidence="9">
    <location>
        <begin position="162"/>
        <end position="416"/>
    </location>
</feature>
<dbReference type="RefSeq" id="WP_245963546.1">
    <property type="nucleotide sequence ID" value="NZ_RBXT01000001.1"/>
</dbReference>
<dbReference type="Pfam" id="PF03176">
    <property type="entry name" value="MMPL"/>
    <property type="match status" value="2"/>
</dbReference>
<evidence type="ECO:0000256" key="8">
    <source>
        <dbReference type="SAM" id="Phobius"/>
    </source>
</evidence>
<dbReference type="PANTHER" id="PTHR33406">
    <property type="entry name" value="MEMBRANE PROTEIN MJ1562-RELATED"/>
    <property type="match status" value="1"/>
</dbReference>
<evidence type="ECO:0000313" key="11">
    <source>
        <dbReference type="Proteomes" id="UP000278440"/>
    </source>
</evidence>
<comment type="subcellular location">
    <subcellularLocation>
        <location evidence="1">Cell membrane</location>
        <topology evidence="1">Multi-pass membrane protein</topology>
    </subcellularLocation>
</comment>
<feature type="transmembrane region" description="Helical" evidence="8">
    <location>
        <begin position="228"/>
        <end position="245"/>
    </location>
</feature>
<keyword evidence="5 8" id="KW-1133">Transmembrane helix</keyword>
<evidence type="ECO:0000313" key="10">
    <source>
        <dbReference type="EMBL" id="RKT78246.1"/>
    </source>
</evidence>
<feature type="domain" description="Membrane transport protein MMPL" evidence="9">
    <location>
        <begin position="506"/>
        <end position="736"/>
    </location>
</feature>
<feature type="transmembrane region" description="Helical" evidence="8">
    <location>
        <begin position="358"/>
        <end position="382"/>
    </location>
</feature>
<comment type="similarity">
    <text evidence="2">Belongs to the resistance-nodulation-cell division (RND) (TC 2.A.6) family. MmpL subfamily.</text>
</comment>
<dbReference type="GO" id="GO:0005886">
    <property type="term" value="C:plasma membrane"/>
    <property type="evidence" value="ECO:0007669"/>
    <property type="project" value="UniProtKB-SubCell"/>
</dbReference>
<dbReference type="EMBL" id="RBXT01000001">
    <property type="protein sequence ID" value="RKT78246.1"/>
    <property type="molecule type" value="Genomic_DNA"/>
</dbReference>
<name>A0A495XZU1_9MICO</name>
<evidence type="ECO:0000256" key="6">
    <source>
        <dbReference type="ARBA" id="ARBA00023136"/>
    </source>
</evidence>
<evidence type="ECO:0000256" key="2">
    <source>
        <dbReference type="ARBA" id="ARBA00010157"/>
    </source>
</evidence>
<feature type="transmembrane region" description="Helical" evidence="8">
    <location>
        <begin position="704"/>
        <end position="731"/>
    </location>
</feature>
<keyword evidence="11" id="KW-1185">Reference proteome</keyword>
<dbReference type="InterPro" id="IPR004869">
    <property type="entry name" value="MMPL_dom"/>
</dbReference>
<feature type="transmembrane region" description="Helical" evidence="8">
    <location>
        <begin position="614"/>
        <end position="639"/>
    </location>
</feature>
<organism evidence="10 11">
    <name type="scientific">Terracoccus luteus</name>
    <dbReference type="NCBI Taxonomy" id="53356"/>
    <lineage>
        <taxon>Bacteria</taxon>
        <taxon>Bacillati</taxon>
        <taxon>Actinomycetota</taxon>
        <taxon>Actinomycetes</taxon>
        <taxon>Micrococcales</taxon>
        <taxon>Intrasporangiaceae</taxon>
        <taxon>Terracoccus</taxon>
    </lineage>
</organism>
<keyword evidence="6 8" id="KW-0472">Membrane</keyword>
<evidence type="ECO:0000256" key="7">
    <source>
        <dbReference type="SAM" id="MobiDB-lite"/>
    </source>
</evidence>
<gene>
    <name evidence="10" type="ORF">DFJ68_1686</name>
</gene>
<evidence type="ECO:0000256" key="4">
    <source>
        <dbReference type="ARBA" id="ARBA00022692"/>
    </source>
</evidence>
<sequence>MRSPSSAAATDRGSAPGAAPDASGSPSPRGPLTRLGGTIGRHPLRWVLAWVLVAVASFAVAVGGVTGESLFDRLQSGAPSVDSEAQRANDVIASVEPTLSTLTLQVSGADLTDPAEVRAGAQATAAIRDIPGVAGIQSPLLAQGGPDDPSVRSLVGDGRVDSGRFATVVQFDEGLDADRQATAEAEAEKALLGVADRMGAEGQVGGLGKVLDAITSTIERDLVRGEGIALPLTFVVMFFVFGGFVAAGMPIVGAVVSIGGALLSLFGFSHLLDLDATVVNIVTLLGLGLSIDYGLLTVSRFREELVAVRRHRVPDRDDVVRAAERTVATAGRTVLFSGLTVAIALSGLLVFEADIMKALGLAGVSVVVVGMVVSVTLVPALAVLGARRLARNATVTASDTGVFSRLAHGVQRRPVLVIVGCVAVLVTLALPTLGIKLTSSGTELLPRDAQMRVFFDRLEADYPALSAPAVTVVAETADTAAVTRWAQDDLRDQPGVTGVTVRPLGGRYTLVGAQVQGEPLSQQAQDVVHHVRETRTDFPTLVTGQAAGQIDFLESMGHRAPYAVLLVVLGTFVLLFLMTGSVVVPVKALVLNVISLGAALGIVVWIFQSPHLEGLLAFSSVGAVESLVPFLVLAFGFGLSMDYEVFLLSRITEYHHQGFENDRAVSLGLQRTGRIITSAALLIVIVFAGFIAGDILIIKEMGLALVAAVVVDSTIVRMLLVPATMTLLGSWNWWAPAPLKRIHARFGISET</sequence>
<feature type="transmembrane region" description="Helical" evidence="8">
    <location>
        <begin position="589"/>
        <end position="607"/>
    </location>
</feature>
<feature type="transmembrane region" description="Helical" evidence="8">
    <location>
        <begin position="562"/>
        <end position="583"/>
    </location>
</feature>
<reference evidence="10 11" key="1">
    <citation type="submission" date="2018-10" db="EMBL/GenBank/DDBJ databases">
        <title>Sequencing the genomes of 1000 actinobacteria strains.</title>
        <authorList>
            <person name="Klenk H.-P."/>
        </authorList>
    </citation>
    <scope>NUCLEOTIDE SEQUENCE [LARGE SCALE GENOMIC DNA]</scope>
    <source>
        <strain evidence="10 11">DSM 44267</strain>
    </source>
</reference>
<dbReference type="Gene3D" id="1.20.1640.10">
    <property type="entry name" value="Multidrug efflux transporter AcrB transmembrane domain"/>
    <property type="match status" value="2"/>
</dbReference>
<dbReference type="InterPro" id="IPR050545">
    <property type="entry name" value="Mycobact_MmpL"/>
</dbReference>
<accession>A0A495XZU1</accession>
<feature type="region of interest" description="Disordered" evidence="7">
    <location>
        <begin position="1"/>
        <end position="34"/>
    </location>
</feature>
<feature type="transmembrane region" description="Helical" evidence="8">
    <location>
        <begin position="675"/>
        <end position="697"/>
    </location>
</feature>
<keyword evidence="4 8" id="KW-0812">Transmembrane</keyword>
<feature type="transmembrane region" description="Helical" evidence="8">
    <location>
        <begin position="334"/>
        <end position="351"/>
    </location>
</feature>
<feature type="transmembrane region" description="Helical" evidence="8">
    <location>
        <begin position="278"/>
        <end position="296"/>
    </location>
</feature>
<evidence type="ECO:0000259" key="9">
    <source>
        <dbReference type="Pfam" id="PF03176"/>
    </source>
</evidence>
<evidence type="ECO:0000256" key="5">
    <source>
        <dbReference type="ARBA" id="ARBA00022989"/>
    </source>
</evidence>
<feature type="transmembrane region" description="Helical" evidence="8">
    <location>
        <begin position="415"/>
        <end position="435"/>
    </location>
</feature>
<comment type="caution">
    <text evidence="10">The sequence shown here is derived from an EMBL/GenBank/DDBJ whole genome shotgun (WGS) entry which is preliminary data.</text>
</comment>